<dbReference type="SUPFAM" id="SSF53649">
    <property type="entry name" value="Alkaline phosphatase-like"/>
    <property type="match status" value="1"/>
</dbReference>
<protein>
    <recommendedName>
        <fullName evidence="2">CEMIP beta-helix domain-containing protein</fullName>
    </recommendedName>
</protein>
<dbReference type="InterPro" id="IPR006626">
    <property type="entry name" value="PbH1"/>
</dbReference>
<dbReference type="Pfam" id="PF24606">
    <property type="entry name" value="CEMIP_beta-hel"/>
    <property type="match status" value="1"/>
</dbReference>
<proteinExistence type="predicted"/>
<reference evidence="3 4" key="1">
    <citation type="journal article" date="2021" name="Sci. Rep.">
        <title>The genome of the diatom Chaetoceros tenuissimus carries an ancient integrated fragment of an extant virus.</title>
        <authorList>
            <person name="Hongo Y."/>
            <person name="Kimura K."/>
            <person name="Takaki Y."/>
            <person name="Yoshida Y."/>
            <person name="Baba S."/>
            <person name="Kobayashi G."/>
            <person name="Nagasaki K."/>
            <person name="Hano T."/>
            <person name="Tomaru Y."/>
        </authorList>
    </citation>
    <scope>NUCLEOTIDE SEQUENCE [LARGE SCALE GENOMIC DNA]</scope>
    <source>
        <strain evidence="3 4">NIES-3715</strain>
    </source>
</reference>
<organism evidence="3 4">
    <name type="scientific">Chaetoceros tenuissimus</name>
    <dbReference type="NCBI Taxonomy" id="426638"/>
    <lineage>
        <taxon>Eukaryota</taxon>
        <taxon>Sar</taxon>
        <taxon>Stramenopiles</taxon>
        <taxon>Ochrophyta</taxon>
        <taxon>Bacillariophyta</taxon>
        <taxon>Coscinodiscophyceae</taxon>
        <taxon>Chaetocerotophycidae</taxon>
        <taxon>Chaetocerotales</taxon>
        <taxon>Chaetocerotaceae</taxon>
        <taxon>Chaetoceros</taxon>
    </lineage>
</organism>
<dbReference type="SMART" id="SM00710">
    <property type="entry name" value="PbH1"/>
    <property type="match status" value="6"/>
</dbReference>
<gene>
    <name evidence="3" type="ORF">CTEN210_04339</name>
</gene>
<dbReference type="PANTHER" id="PTHR43737:SF1">
    <property type="entry name" value="DUF1501 DOMAIN-CONTAINING PROTEIN"/>
    <property type="match status" value="1"/>
</dbReference>
<name>A0AAD3CLP0_9STRA</name>
<dbReference type="Pfam" id="PF07394">
    <property type="entry name" value="DUF1501"/>
    <property type="match status" value="1"/>
</dbReference>
<feature type="domain" description="CEMIP beta-helix" evidence="2">
    <location>
        <begin position="739"/>
        <end position="919"/>
    </location>
</feature>
<accession>A0AAD3CLP0</accession>
<dbReference type="Gene3D" id="2.60.120.260">
    <property type="entry name" value="Galactose-binding domain-like"/>
    <property type="match status" value="4"/>
</dbReference>
<keyword evidence="4" id="KW-1185">Reference proteome</keyword>
<dbReference type="InterPro" id="IPR012334">
    <property type="entry name" value="Pectin_lyas_fold"/>
</dbReference>
<sequence length="3974" mass="443774">MKLASSFLTGSLLLTWKDQSFFAAASSSITASTATNSSWAHLDHHAESSYFSASNYTPPDDIDQFEGYFSEEDEFIPPFDEPNVLTASDMLLSDQEEGRESPRKLSAATAAIGDFYALDCNANLARETCTNLDIHGDITGNLDIACGQCKIWNNSQDDVTIGGGINILGKLLFPTNHKVTIRTQYVIVQGELEITSDRDIAPENESVVFTITGTDNVLFTNAMTSAPNTNVCPNGSCNLGPKPFVVLGGKLNIRGFPDNSCKTWTPIKNVELKVPTPDLANFDQYEELPGSDTCPLTGTTFYQSDFSTGIAGNPEWSARGGTLSIADGVLTVSDRTDLDHGPTLDISNSLSCLEPDRDYLFTVTMRFDNAERNGQPSWCKTGENSGDHWWYYCTEIFIRTNTNANGGLAWVTTNHRSGDYGEWVTYTGIIRFSTERLNVSTATLHFRRLEPDSDYSIKNFSISLPSQESYYSRPDVCGQLVRNGDAETNGLNPYPFSSVFGQSDLKVLEESGNHYFHLSNRTVSHWSATSVDIHLDCMKDAGVEYEFSAKVRLFSEFNHKVTFILRLQTSLGNWHHPSVANCPLQKYADGFVLCRGTFMVDENMADATQMQLRFYDNSQEGNRYDIDIDDVSITRKRGFVDKVIVSQSDATCWGNGATVEFGTSVYFSYSWQKLKNTFTTEIESSTAIENGDLALLLSKAPSIPILSQADSITQAGRVALVSRNVKIGGDLDEWDANRGAYLQVLHTINQVQHLSGVEFKYMGRFGQDDRFPIQIQYSGDITGSIVSKNSIYKSTQRCIVIDGSSNIALSENVATDYVGKCYYFGHNATDNSIVSNYASYGYGKHHGLGGDNRAAGFRQYNGPNIFDGNVAVGNDHYGFKLTQAHRLQENGSNDSTDARWFQYGEFKNNIAAGNGHSGFIFESNFQPERVTFDNLLAYNNRYYGIYFWDVRRVSITNSECIGNGYGISMRRSDEMEVNDTIIRGITSTRKEEINLATYDSPCISSGWPAPIGFRMNNWIHRFNGHHGETTPNLGLKMTNVQFTDFDHDDECSDSVAVGFRAAQLSDPDVNDGHFNYVSSFDNVDLGPTLIDMASAKLGGLQDIVIIDPNGSSDPSGSSNSASVFMSDRNELKTFLTSSDCTSYDDIGMAYCKNSCLRGVTLLVDQMETKGVDMKITRKSDGKSTYGLQFYGYDEPEFFNNTIYDSHARKFSIPLPAGQYSIQFESDGEPVWPRYVSERWEGIPNCSNHANGPDISLVEPPLLEDECSQLVRNQGMELGMRFWQHPDWRGSGGGYFELLENEGRDNSSALKFARRSSSGDGIGQNLDTRCFNSNLDEYFEVSVWYKSLTSNGQHVCDPFDGSDLNRCPIATLKSAYYADETKEGLTWNYETVARTVVPISTNGYSLTHGVVKVNQRRSELIRAWMYLQHVHSSYDMIIDSFTVEKLEKMCSEDNFIRNGNFDSYSKFWRSWPDWDWQNVEYSIVNNAIEISNKQNADRGLEQLLYIDTDCIKKGDRFIVQADFQMISKADNSIVRCHSNHTLASCGEVRISSSDAIDWSWVVVSNAVLFADDAWADWNHYAGIYTATERDARHVSMSLILGRNTHNDARVIFDNVRMQRLPRNSCNDMLQNGNFEFADTSFWRQNHGGERFVMAADSKNGEYSLHYKQLDIHNWNYVYQNLDTGCFAEGQRFGISALFKMANATTNEPIACDISSTWGDNICPYVYLRGDGCTVDGNIQTIELTLMNQHDFDGDVGWVANQFNPYYRDITIDANFATCTTISVGLGRQTPPGKSVLIDEISFGHLSTLSPTATPTFHPTTAAPVVTTAAPVMASASPSSNTELQCPSEGSSIEVTEQSFRISQASSNTVCTLTKVTEVNGEIIRTIPLARSYDTHPWERSGSSVAQKYFSKEIECYDSYFCQINLPVVGTGESYRLSSYQYSVSEEVEMARFLETATYGVTRQELSSLTDAYWRERVNERIPTSQRAGLPDHPCDQYSRWRTFSFVNNERMWFLPRKDITVQGTGPYNIYYNDEFRTRVQDITWTGKPVGFIFDPNYAYEVCNQGIGESVNGAFHIQLNDTCVNIGNPAINLDGAESSANYIVDIDVSNLEATDFIATTEGQMLMLKNALSSQVCNSIPDVPQMEDQLIFGKVSDGTWLVFDSRLTFDDNDISSPMSDGGKGNQVAGGVQCSNVPRNFLNEDTCQVSTNACRPASTSSAVSVTLDATTISELNTLVPDRYTYEIRGVSVVDMNSMTLFPEKLPHPCTPNLRSRWEPISTTACENPTELQDETSDALTTLLLASGDENPYITDIYFPESGMMCNSTDTETEIEIDVLNVDDGTTTCYKRVHPDYRSVYELSYWVENHPGGAYAITKWSANNGTTLVFPNLSTTRPHPMSRWEENKQRFAYVGRFGDRIFVPRDLPYELRTEEVTNYYNPPNENDNAVLVCGSYNEVANVKSNEFTFGIHDGYSVPGASWDGEDKVNVWYAMALEAPDQLRQRIAWSLAQILVVVTDAIDDGVRYSEWFISYYDIFVRNAFTNYRQILKEISFNPLMAEHLSFLRSRSSAFLWEEYEIKSQADENYAREIMQLFSIGLSKLNIDGTLLLDEDGNSQLSYTNDDIESFARAWTGFDLQPTRSNIEAGPARGNRLDPMRIIPEWRDRFPKTDSTGGYIGDRYVKCEDLPSKAYLYKGAKFRFLGSKPLPELSTDPSAYETLDSVVRLILPNTSPLREKLCNADGQGNCRYETTVILDASITNCGNGPECDPNMDTIRVVQVAEGAYFEYVPEPCVHTAFYNNPMKIMQRVRSMRAMCANPNLAEASEACCTQFSLNADRNKKYDGERLMYETAAVRCSAMSRITCDFNQVNGDYRLNDMFFWSKDSCNLLLKIAKNGNIAIVHDIFDSSNIVSHVEESNENFYRVQWTTEYGSWPLASNTCGSCLVVESDKCLCTSRLIQQQVFNTIPTDKTELEVLQIGAPNPTVYDPQTYTILVNAESGITTYRKGDNIDKETVFEFVDEKGRHFFLRNILELVQVRGTGGQTTSSAFRNPPHFMSLVPSNTNLRDAQYETDATLDHYFYHDNTPPFLASRFIQRLISQSNPTPRYIESVSKAFISGSYTVNTSSGPHTFGSGEYGSMEAFFAAIYLDREARSVVLDKDPASGSLREPLLKVMAVLRSMEFQTSRPKLRMGSLTSIIGQRSHSFESVFSFFLPEFEPSGPVGEARLTSPEATLLDMPKMVGILNGLLSLVTYGLTNCNSGFGAHHVWPCRTYISSAYGELTYGKSEITDFTSETFEGPSLAGGLDNVWVGRGFDFYKGVVVEDPTNSNNHVLQPNFDWNGYFYSPRILRSSAHIVHYRFYATIGNTGCSIGYTDYDADPNVVAVTYSFYHDHTSSIETNTWISGQFNIPESIAAFRIVIGDRRPTENTIGYFDDVYVSSSTTFVSPQPIGQTSHSATVVDDLANLLTAGRLSANHRAIIVEAYNKAGSTEDGLKVAQRLILTSSEFHSTNLYNPSTVQRPGVEFPQSTGKPYRAIVFMMWSGGCDSFNMVAPHTCESKDLYEEYLQVRAGVALPKSSLLPIDAQGQICSRFGIHPDLPAVRDLYNDEDLLFFANTGVMSQPVTKENYSVLTSVQLFAHNHMQRESKRIDPLDGNSGTGVLGRMTDVLNSLGHNVGAFSVDRYSVALVGTPGLSDSPAIVNRNGVPDAYLYDVENIFPSLHNKTLSQSPMFSETWSDALIKSLSTNKALKGELDQVTLSTTFGSSYLSRQLETVAKLIKTRSNRGADVDVFYVETGGFDTHFNIEENLSNRFQEVNEALSAFPAALKELNVWDNTVIIQTSDFARTLNPNGGDGTDHAWGGHYMMLGGSVKGKKMLGTYPDDLTDEGPLTLHRGRFIPSSPWDAVFQGISKWTGIPQSRMTEVLPNVNNFASMPFQFDENDMFTDVPPPPPTTSPSRFPSIVPSDTSNSEQKRFEIYH</sequence>
<dbReference type="EMBL" id="BLLK01000023">
    <property type="protein sequence ID" value="GFH47863.1"/>
    <property type="molecule type" value="Genomic_DNA"/>
</dbReference>
<dbReference type="InterPro" id="IPR014917">
    <property type="entry name" value="DUF1800"/>
</dbReference>
<dbReference type="InterPro" id="IPR017850">
    <property type="entry name" value="Alkaline_phosphatase_core_sf"/>
</dbReference>
<evidence type="ECO:0000313" key="3">
    <source>
        <dbReference type="EMBL" id="GFH47863.1"/>
    </source>
</evidence>
<dbReference type="PANTHER" id="PTHR43737">
    <property type="entry name" value="BLL7424 PROTEIN"/>
    <property type="match status" value="1"/>
</dbReference>
<comment type="caution">
    <text evidence="3">The sequence shown here is derived from an EMBL/GenBank/DDBJ whole genome shotgun (WGS) entry which is preliminary data.</text>
</comment>
<dbReference type="Proteomes" id="UP001054902">
    <property type="component" value="Unassembled WGS sequence"/>
</dbReference>
<dbReference type="InterPro" id="IPR055401">
    <property type="entry name" value="CEMIP_beta-hel_dom"/>
</dbReference>
<evidence type="ECO:0000313" key="4">
    <source>
        <dbReference type="Proteomes" id="UP001054902"/>
    </source>
</evidence>
<evidence type="ECO:0000256" key="1">
    <source>
        <dbReference type="SAM" id="MobiDB-lite"/>
    </source>
</evidence>
<evidence type="ECO:0000259" key="2">
    <source>
        <dbReference type="Pfam" id="PF24606"/>
    </source>
</evidence>
<feature type="region of interest" description="Disordered" evidence="1">
    <location>
        <begin position="3937"/>
        <end position="3974"/>
    </location>
</feature>
<dbReference type="InterPro" id="IPR010869">
    <property type="entry name" value="DUF1501"/>
</dbReference>
<dbReference type="Gene3D" id="2.160.20.10">
    <property type="entry name" value="Single-stranded right-handed beta-helix, Pectin lyase-like"/>
    <property type="match status" value="1"/>
</dbReference>
<dbReference type="Pfam" id="PF08811">
    <property type="entry name" value="DUF1800"/>
    <property type="match status" value="2"/>
</dbReference>